<keyword evidence="1" id="KW-0596">Phosphopantetheine</keyword>
<keyword evidence="6" id="KW-0012">Acyltransferase</keyword>
<dbReference type="Pfam" id="PF02801">
    <property type="entry name" value="Ketoacyl-synt_C"/>
    <property type="match status" value="1"/>
</dbReference>
<evidence type="ECO:0000256" key="2">
    <source>
        <dbReference type="ARBA" id="ARBA00022553"/>
    </source>
</evidence>
<keyword evidence="3" id="KW-0808">Transferase</keyword>
<dbReference type="RefSeq" id="WP_139675780.1">
    <property type="nucleotide sequence ID" value="NZ_VDLY02000040.1"/>
</dbReference>
<dbReference type="SMART" id="SM00823">
    <property type="entry name" value="PKS_PP"/>
    <property type="match status" value="1"/>
</dbReference>
<dbReference type="PANTHER" id="PTHR43775">
    <property type="entry name" value="FATTY ACID SYNTHASE"/>
    <property type="match status" value="1"/>
</dbReference>
<keyword evidence="10" id="KW-1185">Reference proteome</keyword>
<organism evidence="9 10">
    <name type="scientific">Streptomyces mimosae</name>
    <dbReference type="NCBI Taxonomy" id="2586635"/>
    <lineage>
        <taxon>Bacteria</taxon>
        <taxon>Bacillati</taxon>
        <taxon>Actinomycetota</taxon>
        <taxon>Actinomycetes</taxon>
        <taxon>Kitasatosporales</taxon>
        <taxon>Streptomycetaceae</taxon>
        <taxon>Streptomyces</taxon>
    </lineage>
</organism>
<dbReference type="FunFam" id="1.10.1200.10:FF:000007">
    <property type="entry name" value="Probable polyketide synthase pks17"/>
    <property type="match status" value="1"/>
</dbReference>
<dbReference type="InterPro" id="IPR013968">
    <property type="entry name" value="PKS_KR"/>
</dbReference>
<dbReference type="InterPro" id="IPR016035">
    <property type="entry name" value="Acyl_Trfase/lysoPLipase"/>
</dbReference>
<dbReference type="PROSITE" id="PS00606">
    <property type="entry name" value="KS3_1"/>
    <property type="match status" value="1"/>
</dbReference>
<dbReference type="Gene3D" id="3.30.70.3290">
    <property type="match status" value="1"/>
</dbReference>
<dbReference type="InterPro" id="IPR055123">
    <property type="entry name" value="SpnB-like_Rossmann"/>
</dbReference>
<evidence type="ECO:0000259" key="8">
    <source>
        <dbReference type="PROSITE" id="PS52004"/>
    </source>
</evidence>
<dbReference type="InterPro" id="IPR014030">
    <property type="entry name" value="Ketoacyl_synth_N"/>
</dbReference>
<dbReference type="Proteomes" id="UP000314251">
    <property type="component" value="Unassembled WGS sequence"/>
</dbReference>
<dbReference type="Pfam" id="PF00550">
    <property type="entry name" value="PP-binding"/>
    <property type="match status" value="1"/>
</dbReference>
<evidence type="ECO:0000259" key="7">
    <source>
        <dbReference type="PROSITE" id="PS50075"/>
    </source>
</evidence>
<evidence type="ECO:0000256" key="5">
    <source>
        <dbReference type="ARBA" id="ARBA00023268"/>
    </source>
</evidence>
<dbReference type="InterPro" id="IPR018201">
    <property type="entry name" value="Ketoacyl_synth_AS"/>
</dbReference>
<dbReference type="GO" id="GO:0033068">
    <property type="term" value="P:macrolide biosynthetic process"/>
    <property type="evidence" value="ECO:0007669"/>
    <property type="project" value="UniProtKB-ARBA"/>
</dbReference>
<dbReference type="SUPFAM" id="SSF52151">
    <property type="entry name" value="FabD/lysophospholipase-like"/>
    <property type="match status" value="1"/>
</dbReference>
<dbReference type="GO" id="GO:0031177">
    <property type="term" value="F:phosphopantetheine binding"/>
    <property type="evidence" value="ECO:0007669"/>
    <property type="project" value="InterPro"/>
</dbReference>
<dbReference type="Pfam" id="PF22953">
    <property type="entry name" value="SpnB_Rossmann"/>
    <property type="match status" value="1"/>
</dbReference>
<dbReference type="PANTHER" id="PTHR43775:SF51">
    <property type="entry name" value="INACTIVE PHENOLPHTHIOCEROL SYNTHESIS POLYKETIDE SYNTHASE TYPE I PKS1-RELATED"/>
    <property type="match status" value="1"/>
</dbReference>
<dbReference type="InterPro" id="IPR014031">
    <property type="entry name" value="Ketoacyl_synth_C"/>
</dbReference>
<evidence type="ECO:0000256" key="3">
    <source>
        <dbReference type="ARBA" id="ARBA00022679"/>
    </source>
</evidence>
<dbReference type="InterPro" id="IPR050091">
    <property type="entry name" value="PKS_NRPS_Biosynth_Enz"/>
</dbReference>
<dbReference type="InterPro" id="IPR006162">
    <property type="entry name" value="Ppantetheine_attach_site"/>
</dbReference>
<evidence type="ECO:0000256" key="6">
    <source>
        <dbReference type="ARBA" id="ARBA00023315"/>
    </source>
</evidence>
<feature type="domain" description="Ketosynthase family 3 (KS3)" evidence="8">
    <location>
        <begin position="606"/>
        <end position="1032"/>
    </location>
</feature>
<dbReference type="OrthoDB" id="9778690at2"/>
<sequence length="1157" mass="120248">TNTTTTLHLTDPTGTPIATIENLTLRTLTTPQPTTPHHNTLLRPEWLAVPVVEGAAADEPVVVLGDASSPVAEALTAGAHPDLASLAEAVRAGEGPAPALVFAPVAEGPNVVADALALAQEWIALEDSLPDARLVLLTEGAIAAVDGDAVVRPEAAGVWGLVRSAQAEHTGRFAVVDTDGEPSSLRVLPAALALDEPQLALRAGQPYAFRLVRGGGEAVDAPVLAGTVLVTGGTGALGSLVARHLVTEHGVRHLLLTSRRGPDAPGAAELAAELTESGAEVTIAACDTADRNALAALLADIPTEHPLTAVIHTAGILDDGILTSLTPERLSAVLRPKVDAAWNLHELTRDLNLTAFVLFSSIAGTLGSAGQANYAAANASLDALAHHRHTHNLPATSLAWGLWNTDGSDMASDLSNADRARIQRTGLRPINPELGLTLLDTALTTPHPTLVPTPLDLPSLRAMAAAGTLPSAFRALVRVPRAQAAAANAPAVRGDGGLAGQLAGLDRAGQEAFLLDLVRAQVARVLGHASPAGIDADAPFEELGFDSLTAVELRNGLNAATGLRLPSTLVFDYPTPAVLAGQLLTELVGEKANAVATVVAAPGAVDEPVAIVGMACRFPGGATTPEELWALVADGIDAVTEFPENRGWDLANLYDPDPDHPGTSYTRHGGFLHDAGEFDPAFFGMSPREALATDPQQRLLLETAWEAVERTGIDPTSLRGSRTGVFAGLMYHDYAPRQPHVPEDIEGYLSTGTTGSVATGRISYTFGLEGPSVTVDTACSSSLVALHLAAQALRSGECSLALAGGATVMATPNSFIEFSRQRGLAPDGRSKSFAAGADGVAWGEGVGLVVLEKLSDAERNGHRVLGLIRGSAVNQDGASNGLTAPNGPSQQRVIRQALANARLEPGDVDAVEAHGTGTTLGDPIEAQALLATYGQDRDAERPLWLGSLKSNIGHTQAAAGIAGVIKMVEAMRHGVLPKTLHVDRPSDHVDWEAGAVALLTEPQPWPEAERPRRAAVSSFGISGTNAHIILEQAPPTEETHTPEAQPGLPVLLSAKSREALADQATRLLTHLEREPELTPATLAPALIHRTHFDHRAGIIAHTRDELLTGLTALATGQEHTTLITGTPTPGKTVFIYPGQGSQWPGMGAQLAQTHPTF</sequence>
<dbReference type="InterPro" id="IPR020841">
    <property type="entry name" value="PKS_Beta-ketoAc_synthase_dom"/>
</dbReference>
<keyword evidence="5" id="KW-0511">Multifunctional enzyme</keyword>
<evidence type="ECO:0000256" key="1">
    <source>
        <dbReference type="ARBA" id="ARBA00022450"/>
    </source>
</evidence>
<evidence type="ECO:0000256" key="4">
    <source>
        <dbReference type="ARBA" id="ARBA00023194"/>
    </source>
</evidence>
<dbReference type="SUPFAM" id="SSF53901">
    <property type="entry name" value="Thiolase-like"/>
    <property type="match status" value="1"/>
</dbReference>
<dbReference type="Gene3D" id="1.10.1200.10">
    <property type="entry name" value="ACP-like"/>
    <property type="match status" value="1"/>
</dbReference>
<dbReference type="Gene3D" id="3.40.47.10">
    <property type="match status" value="1"/>
</dbReference>
<protein>
    <submittedName>
        <fullName evidence="9">SDR family NAD(P)-dependent oxidoreductase</fullName>
    </submittedName>
</protein>
<reference evidence="9" key="1">
    <citation type="submission" date="2019-10" db="EMBL/GenBank/DDBJ databases">
        <title>Nonomuraea sp. nov., isolated from Phyllanthus amarus.</title>
        <authorList>
            <person name="Klykleung N."/>
            <person name="Tanasupawat S."/>
        </authorList>
    </citation>
    <scope>NUCLEOTIDE SEQUENCE [LARGE SCALE GENOMIC DNA]</scope>
    <source>
        <strain evidence="9">3MP-10</strain>
    </source>
</reference>
<dbReference type="Gene3D" id="3.40.366.10">
    <property type="entry name" value="Malonyl-Coenzyme A Acyl Carrier Protein, domain 2"/>
    <property type="match status" value="1"/>
</dbReference>
<keyword evidence="4" id="KW-0045">Antibiotic biosynthesis</keyword>
<dbReference type="SMART" id="SM00822">
    <property type="entry name" value="PKS_KR"/>
    <property type="match status" value="1"/>
</dbReference>
<dbReference type="PROSITE" id="PS50075">
    <property type="entry name" value="CARRIER"/>
    <property type="match status" value="1"/>
</dbReference>
<dbReference type="InterPro" id="IPR020806">
    <property type="entry name" value="PKS_PP-bd"/>
</dbReference>
<dbReference type="PROSITE" id="PS00012">
    <property type="entry name" value="PHOSPHOPANTETHEINE"/>
    <property type="match status" value="1"/>
</dbReference>
<dbReference type="Pfam" id="PF00109">
    <property type="entry name" value="ketoacyl-synt"/>
    <property type="match status" value="1"/>
</dbReference>
<dbReference type="CDD" id="cd08956">
    <property type="entry name" value="KR_3_FAS_SDR_x"/>
    <property type="match status" value="1"/>
</dbReference>
<dbReference type="InterPro" id="IPR036736">
    <property type="entry name" value="ACP-like_sf"/>
</dbReference>
<name>A0A5N5ZN09_9ACTN</name>
<feature type="non-terminal residue" evidence="9">
    <location>
        <position position="1157"/>
    </location>
</feature>
<dbReference type="Pfam" id="PF08659">
    <property type="entry name" value="KR"/>
    <property type="match status" value="1"/>
</dbReference>
<evidence type="ECO:0000313" key="10">
    <source>
        <dbReference type="Proteomes" id="UP000314251"/>
    </source>
</evidence>
<dbReference type="InterPro" id="IPR001227">
    <property type="entry name" value="Ac_transferase_dom_sf"/>
</dbReference>
<feature type="domain" description="Carrier" evidence="7">
    <location>
        <begin position="512"/>
        <end position="587"/>
    </location>
</feature>
<dbReference type="InterPro" id="IPR032821">
    <property type="entry name" value="PKS_assoc"/>
</dbReference>
<dbReference type="GO" id="GO:0006633">
    <property type="term" value="P:fatty acid biosynthetic process"/>
    <property type="evidence" value="ECO:0007669"/>
    <property type="project" value="InterPro"/>
</dbReference>
<dbReference type="InterPro" id="IPR036291">
    <property type="entry name" value="NAD(P)-bd_dom_sf"/>
</dbReference>
<proteinExistence type="predicted"/>
<dbReference type="InterPro" id="IPR016039">
    <property type="entry name" value="Thiolase-like"/>
</dbReference>
<dbReference type="SMART" id="SM01294">
    <property type="entry name" value="PKS_PP_betabranch"/>
    <property type="match status" value="1"/>
</dbReference>
<dbReference type="FunFam" id="3.40.47.10:FF:000019">
    <property type="entry name" value="Polyketide synthase type I"/>
    <property type="match status" value="1"/>
</dbReference>
<gene>
    <name evidence="9" type="ORF">FH607_030700</name>
</gene>
<dbReference type="CDD" id="cd00833">
    <property type="entry name" value="PKS"/>
    <property type="match status" value="1"/>
</dbReference>
<evidence type="ECO:0000313" key="9">
    <source>
        <dbReference type="EMBL" id="KAB8156710.1"/>
    </source>
</evidence>
<dbReference type="GO" id="GO:0004315">
    <property type="term" value="F:3-oxoacyl-[acyl-carrier-protein] synthase activity"/>
    <property type="evidence" value="ECO:0007669"/>
    <property type="project" value="InterPro"/>
</dbReference>
<dbReference type="PROSITE" id="PS52004">
    <property type="entry name" value="KS3_2"/>
    <property type="match status" value="1"/>
</dbReference>
<dbReference type="EMBL" id="VDLY02000040">
    <property type="protein sequence ID" value="KAB8156710.1"/>
    <property type="molecule type" value="Genomic_DNA"/>
</dbReference>
<dbReference type="SUPFAM" id="SSF47336">
    <property type="entry name" value="ACP-like"/>
    <property type="match status" value="1"/>
</dbReference>
<dbReference type="SUPFAM" id="SSF51735">
    <property type="entry name" value="NAD(P)-binding Rossmann-fold domains"/>
    <property type="match status" value="2"/>
</dbReference>
<keyword evidence="2" id="KW-0597">Phosphoprotein</keyword>
<accession>A0A5N5ZN09</accession>
<dbReference type="Gene3D" id="3.40.50.720">
    <property type="entry name" value="NAD(P)-binding Rossmann-like Domain"/>
    <property type="match status" value="1"/>
</dbReference>
<dbReference type="AlphaFoldDB" id="A0A5N5ZN09"/>
<dbReference type="Pfam" id="PF16197">
    <property type="entry name" value="KAsynt_C_assoc"/>
    <property type="match status" value="1"/>
</dbReference>
<feature type="non-terminal residue" evidence="9">
    <location>
        <position position="1"/>
    </location>
</feature>
<dbReference type="InterPro" id="IPR057326">
    <property type="entry name" value="KR_dom"/>
</dbReference>
<dbReference type="InterPro" id="IPR009081">
    <property type="entry name" value="PP-bd_ACP"/>
</dbReference>
<comment type="caution">
    <text evidence="9">The sequence shown here is derived from an EMBL/GenBank/DDBJ whole genome shotgun (WGS) entry which is preliminary data.</text>
</comment>
<dbReference type="SMART" id="SM00825">
    <property type="entry name" value="PKS_KS"/>
    <property type="match status" value="1"/>
</dbReference>
<dbReference type="GO" id="GO:0004312">
    <property type="term" value="F:fatty acid synthase activity"/>
    <property type="evidence" value="ECO:0007669"/>
    <property type="project" value="TreeGrafter"/>
</dbReference>